<dbReference type="InterPro" id="IPR001902">
    <property type="entry name" value="SLC26A/SulP_fam"/>
</dbReference>
<dbReference type="InterPro" id="IPR036513">
    <property type="entry name" value="STAS_dom_sf"/>
</dbReference>
<sequence length="801" mass="84200">MDAPAGRTYRSQSDSKATATADDATPFVAKHDLAKFGTYLAQKVKNVKKETAHVKSAKDVAKLALVPFPIVGSLATYKPEYAIPDAAAGLVEGILTVPTGLAYALLAYLPAQYGLYTCLMPPIIYMLLGTCKQLSLGSSAIEALFCKQLSLGSSAIEALFLGESVRATLGDEIATSTDPANIAITVQYTLYMSCLVGVWQLVFWIFRLSFVSILLSDPVLSGFCTGGAFVIGTSQLSSLLGVSLGNNNFLPALWAKAINEFDNWNWCAIGMGLSGLVFLFATKYLNRRFLPKQPLPWQILLVVLSIVVTSQMGLDESQNLKASANVVGHITSGFPPVAVPSLPDIPGKNRDDVLAASLLNSLFIALFVFAVFLSLTTSFADRNGYTVQPDRELFALGAATTLSSFFGAFVSGASFSRTAVVAALGARTALHGAAAVLVTVLALTLVTAQLYYLPKCILASIILAALAPLVEFRQGAEYFRVSKPDCLAWLATFALCIFAGAMYGIYGGVALSLLLLVWRSATAQVSTLGRLANTNIYRPLSDFPDGREHTGIKILKFMGALNFANSHALCARVKEAAAEKGIVTVILDAGAITAIDISALRALLELIQALEDKGVKLLMCHWGAPQRKLLERTGFYDRVTPDTLFLHINDAVTFARARAAAAANAPDVLPPLDTVHHRHHHRHHHRPGATGKGAAAVAAHSVAASGLVAVATVTDANGHQYFTAEGGSVTSDDRSSSSSSSSSEAGDVGEDIEAAELPPTPVAAAAAADAEAGVSVNTVELSSGSADAGGSSSSASALDEV</sequence>
<keyword evidence="9" id="KW-1185">Reference proteome</keyword>
<dbReference type="InterPro" id="IPR002645">
    <property type="entry name" value="STAS_dom"/>
</dbReference>
<proteinExistence type="predicted"/>
<name>A0A835Z0R2_9STRA</name>
<dbReference type="SUPFAM" id="SSF52091">
    <property type="entry name" value="SpoIIaa-like"/>
    <property type="match status" value="1"/>
</dbReference>
<comment type="subcellular location">
    <subcellularLocation>
        <location evidence="1">Membrane</location>
        <topology evidence="1">Multi-pass membrane protein</topology>
    </subcellularLocation>
</comment>
<feature type="compositionally biased region" description="Low complexity" evidence="5">
    <location>
        <begin position="782"/>
        <end position="801"/>
    </location>
</feature>
<feature type="transmembrane region" description="Helical" evidence="6">
    <location>
        <begin position="263"/>
        <end position="285"/>
    </location>
</feature>
<dbReference type="PROSITE" id="PS50801">
    <property type="entry name" value="STAS"/>
    <property type="match status" value="1"/>
</dbReference>
<dbReference type="Gene3D" id="3.30.750.24">
    <property type="entry name" value="STAS domain"/>
    <property type="match status" value="1"/>
</dbReference>
<feature type="transmembrane region" description="Helical" evidence="6">
    <location>
        <begin position="419"/>
        <end position="443"/>
    </location>
</feature>
<dbReference type="CDD" id="cd07042">
    <property type="entry name" value="STAS_SulP_like_sulfate_transporter"/>
    <property type="match status" value="1"/>
</dbReference>
<feature type="compositionally biased region" description="Low complexity" evidence="5">
    <location>
        <begin position="762"/>
        <end position="772"/>
    </location>
</feature>
<dbReference type="InterPro" id="IPR011547">
    <property type="entry name" value="SLC26A/SulP_dom"/>
</dbReference>
<evidence type="ECO:0000256" key="1">
    <source>
        <dbReference type="ARBA" id="ARBA00004141"/>
    </source>
</evidence>
<dbReference type="GO" id="GO:0016020">
    <property type="term" value="C:membrane"/>
    <property type="evidence" value="ECO:0007669"/>
    <property type="project" value="UniProtKB-SubCell"/>
</dbReference>
<evidence type="ECO:0000313" key="9">
    <source>
        <dbReference type="Proteomes" id="UP000664859"/>
    </source>
</evidence>
<evidence type="ECO:0000259" key="7">
    <source>
        <dbReference type="PROSITE" id="PS50801"/>
    </source>
</evidence>
<evidence type="ECO:0000256" key="3">
    <source>
        <dbReference type="ARBA" id="ARBA00022989"/>
    </source>
</evidence>
<reference evidence="8" key="1">
    <citation type="submission" date="2021-02" db="EMBL/GenBank/DDBJ databases">
        <title>First Annotated Genome of the Yellow-green Alga Tribonema minus.</title>
        <authorList>
            <person name="Mahan K.M."/>
        </authorList>
    </citation>
    <scope>NUCLEOTIDE SEQUENCE</scope>
    <source>
        <strain evidence="8">UTEX B ZZ1240</strain>
    </source>
</reference>
<organism evidence="8 9">
    <name type="scientific">Tribonema minus</name>
    <dbReference type="NCBI Taxonomy" id="303371"/>
    <lineage>
        <taxon>Eukaryota</taxon>
        <taxon>Sar</taxon>
        <taxon>Stramenopiles</taxon>
        <taxon>Ochrophyta</taxon>
        <taxon>PX clade</taxon>
        <taxon>Xanthophyceae</taxon>
        <taxon>Tribonematales</taxon>
        <taxon>Tribonemataceae</taxon>
        <taxon>Tribonema</taxon>
    </lineage>
</organism>
<evidence type="ECO:0000256" key="6">
    <source>
        <dbReference type="SAM" id="Phobius"/>
    </source>
</evidence>
<evidence type="ECO:0000256" key="4">
    <source>
        <dbReference type="ARBA" id="ARBA00023136"/>
    </source>
</evidence>
<accession>A0A835Z0R2</accession>
<dbReference type="PANTHER" id="PTHR11814">
    <property type="entry name" value="SULFATE TRANSPORTER"/>
    <property type="match status" value="1"/>
</dbReference>
<comment type="caution">
    <text evidence="8">The sequence shown here is derived from an EMBL/GenBank/DDBJ whole genome shotgun (WGS) entry which is preliminary data.</text>
</comment>
<keyword evidence="3 6" id="KW-1133">Transmembrane helix</keyword>
<keyword evidence="4 6" id="KW-0472">Membrane</keyword>
<feature type="compositionally biased region" description="Basic residues" evidence="5">
    <location>
        <begin position="676"/>
        <end position="687"/>
    </location>
</feature>
<evidence type="ECO:0000256" key="2">
    <source>
        <dbReference type="ARBA" id="ARBA00022692"/>
    </source>
</evidence>
<feature type="domain" description="STAS" evidence="7">
    <location>
        <begin position="542"/>
        <end position="655"/>
    </location>
</feature>
<protein>
    <submittedName>
        <fullName evidence="8">Sulfate transporter family-domain-containing protein</fullName>
    </submittedName>
</protein>
<feature type="transmembrane region" description="Helical" evidence="6">
    <location>
        <begin position="188"/>
        <end position="206"/>
    </location>
</feature>
<dbReference type="Pfam" id="PF01740">
    <property type="entry name" value="STAS"/>
    <property type="match status" value="1"/>
</dbReference>
<feature type="region of interest" description="Disordered" evidence="5">
    <location>
        <begin position="722"/>
        <end position="801"/>
    </location>
</feature>
<dbReference type="Pfam" id="PF00916">
    <property type="entry name" value="Sulfate_transp"/>
    <property type="match status" value="1"/>
</dbReference>
<dbReference type="AlphaFoldDB" id="A0A835Z0R2"/>
<evidence type="ECO:0000256" key="5">
    <source>
        <dbReference type="SAM" id="MobiDB-lite"/>
    </source>
</evidence>
<gene>
    <name evidence="8" type="ORF">JKP88DRAFT_276786</name>
</gene>
<dbReference type="EMBL" id="JAFCMP010000135">
    <property type="protein sequence ID" value="KAG5185372.1"/>
    <property type="molecule type" value="Genomic_DNA"/>
</dbReference>
<feature type="transmembrane region" description="Helical" evidence="6">
    <location>
        <begin position="450"/>
        <end position="470"/>
    </location>
</feature>
<feature type="transmembrane region" description="Helical" evidence="6">
    <location>
        <begin position="353"/>
        <end position="373"/>
    </location>
</feature>
<feature type="transmembrane region" description="Helical" evidence="6">
    <location>
        <begin position="490"/>
        <end position="518"/>
    </location>
</feature>
<dbReference type="OrthoDB" id="288203at2759"/>
<evidence type="ECO:0000313" key="8">
    <source>
        <dbReference type="EMBL" id="KAG5185372.1"/>
    </source>
</evidence>
<keyword evidence="2 6" id="KW-0812">Transmembrane</keyword>
<feature type="transmembrane region" description="Helical" evidence="6">
    <location>
        <begin position="218"/>
        <end position="243"/>
    </location>
</feature>
<feature type="region of interest" description="Disordered" evidence="5">
    <location>
        <begin position="676"/>
        <end position="695"/>
    </location>
</feature>
<dbReference type="Proteomes" id="UP000664859">
    <property type="component" value="Unassembled WGS sequence"/>
</dbReference>
<feature type="transmembrane region" description="Helical" evidence="6">
    <location>
        <begin position="393"/>
        <end position="413"/>
    </location>
</feature>
<dbReference type="GO" id="GO:0055085">
    <property type="term" value="P:transmembrane transport"/>
    <property type="evidence" value="ECO:0007669"/>
    <property type="project" value="InterPro"/>
</dbReference>